<organism evidence="3 4">
    <name type="scientific">Emydomyces testavorans</name>
    <dbReference type="NCBI Taxonomy" id="2070801"/>
    <lineage>
        <taxon>Eukaryota</taxon>
        <taxon>Fungi</taxon>
        <taxon>Dikarya</taxon>
        <taxon>Ascomycota</taxon>
        <taxon>Pezizomycotina</taxon>
        <taxon>Eurotiomycetes</taxon>
        <taxon>Eurotiomycetidae</taxon>
        <taxon>Onygenales</taxon>
        <taxon>Nannizziopsiaceae</taxon>
        <taxon>Emydomyces</taxon>
    </lineage>
</organism>
<feature type="domain" description="25S rRNA (uridine-N(3))-methyltransferase BMT5-like" evidence="2">
    <location>
        <begin position="162"/>
        <end position="357"/>
    </location>
</feature>
<keyword evidence="3" id="KW-0489">Methyltransferase</keyword>
<dbReference type="GO" id="GO:0070042">
    <property type="term" value="F:rRNA (uridine-N3-)-methyltransferase activity"/>
    <property type="evidence" value="ECO:0007669"/>
    <property type="project" value="InterPro"/>
</dbReference>
<evidence type="ECO:0000313" key="4">
    <source>
        <dbReference type="Proteomes" id="UP001219355"/>
    </source>
</evidence>
<evidence type="ECO:0000259" key="2">
    <source>
        <dbReference type="Pfam" id="PF10354"/>
    </source>
</evidence>
<feature type="compositionally biased region" description="Acidic residues" evidence="1">
    <location>
        <begin position="276"/>
        <end position="289"/>
    </location>
</feature>
<protein>
    <submittedName>
        <fullName evidence="3">Adenosylmethionine-dependent methyltransferase</fullName>
        <ecNumber evidence="3">2.1.1.313</ecNumber>
    </submittedName>
</protein>
<dbReference type="GO" id="GO:0005737">
    <property type="term" value="C:cytoplasm"/>
    <property type="evidence" value="ECO:0007669"/>
    <property type="project" value="TreeGrafter"/>
</dbReference>
<dbReference type="Proteomes" id="UP001219355">
    <property type="component" value="Chromosome 1"/>
</dbReference>
<sequence length="411" mass="45664">MTKHRKSHSQKHGPRAGSSRTTPGSKAGRKMDSFSRVSTQNQKSKPKPQRRKGRVQKNQQPIVPFLPSDRILLVGEGDFSFSLSLAANHGCKRILATCYDSEDILYQKYPQAKQHINQLCGQLQSTASARGLKRKRDGTPGFENRSKSDDEPTKSIDASESTDRTSPKVLFSIDARKLGLTGGGGGGKVIRKGFSRLSRKKSRQYRFPKSGASEGCEVLDDESGPWDIICFNFPHVGGLSTDVNRQVRANQELLVSFFKACVPLLSAPPLEGDGFLSEDEDEDDDEEEGLSGASYNGERPLKSSKMRTEPGQVIVTLFEGEPYTLWNIRDLARHAGLRVVTSFKFPWVSYPGYSHARTLGEIEGRDGGRGGWRGEKREARSYVFERKEFEGRISPAGKRKRKDDSDDSDDG</sequence>
<dbReference type="AlphaFoldDB" id="A0AAF0IGY0"/>
<feature type="region of interest" description="Disordered" evidence="1">
    <location>
        <begin position="271"/>
        <end position="307"/>
    </location>
</feature>
<feature type="compositionally biased region" description="Basic residues" evidence="1">
    <location>
        <begin position="44"/>
        <end position="55"/>
    </location>
</feature>
<evidence type="ECO:0000256" key="1">
    <source>
        <dbReference type="SAM" id="MobiDB-lite"/>
    </source>
</evidence>
<feature type="domain" description="25S rRNA (uridine-N(3))-methyltransferase BMT5-like" evidence="2">
    <location>
        <begin position="72"/>
        <end position="120"/>
    </location>
</feature>
<dbReference type="InterPro" id="IPR019446">
    <property type="entry name" value="BMT5-like"/>
</dbReference>
<keyword evidence="4" id="KW-1185">Reference proteome</keyword>
<reference evidence="3" key="1">
    <citation type="submission" date="2023-03" db="EMBL/GenBank/DDBJ databases">
        <title>Emydomyces testavorans Genome Sequence.</title>
        <authorList>
            <person name="Hoyer L."/>
        </authorList>
    </citation>
    <scope>NUCLEOTIDE SEQUENCE</scope>
    <source>
        <strain evidence="3">16-2883</strain>
    </source>
</reference>
<feature type="compositionally biased region" description="Basic residues" evidence="1">
    <location>
        <begin position="1"/>
        <end position="14"/>
    </location>
</feature>
<feature type="region of interest" description="Disordered" evidence="1">
    <location>
        <begin position="129"/>
        <end position="163"/>
    </location>
</feature>
<name>A0AAF0IGY0_9EURO</name>
<gene>
    <name evidence="3" type="ORF">PRK78_001720</name>
</gene>
<dbReference type="GO" id="GO:0070475">
    <property type="term" value="P:rRNA base methylation"/>
    <property type="evidence" value="ECO:0007669"/>
    <property type="project" value="InterPro"/>
</dbReference>
<dbReference type="EMBL" id="CP120627">
    <property type="protein sequence ID" value="WEW56277.1"/>
    <property type="molecule type" value="Genomic_DNA"/>
</dbReference>
<dbReference type="EC" id="2.1.1.313" evidence="3"/>
<feature type="region of interest" description="Disordered" evidence="1">
    <location>
        <begin position="1"/>
        <end position="62"/>
    </location>
</feature>
<proteinExistence type="predicted"/>
<keyword evidence="3" id="KW-0808">Transferase</keyword>
<dbReference type="PANTHER" id="PTHR11538">
    <property type="entry name" value="PHENYLALANYL-TRNA SYNTHETASE"/>
    <property type="match status" value="1"/>
</dbReference>
<feature type="compositionally biased region" description="Basic and acidic residues" evidence="1">
    <location>
        <begin position="144"/>
        <end position="154"/>
    </location>
</feature>
<dbReference type="PANTHER" id="PTHR11538:SF26">
    <property type="entry name" value="FERREDOXIN-FOLD ANTICODON-BINDING DOMAIN-CONTAINING PROTEIN 1"/>
    <property type="match status" value="1"/>
</dbReference>
<evidence type="ECO:0000313" key="3">
    <source>
        <dbReference type="EMBL" id="WEW56277.1"/>
    </source>
</evidence>
<accession>A0AAF0IGY0</accession>
<dbReference type="Pfam" id="PF10354">
    <property type="entry name" value="BMT5-like"/>
    <property type="match status" value="2"/>
</dbReference>